<dbReference type="Pfam" id="PF02515">
    <property type="entry name" value="CoA_transf_3"/>
    <property type="match status" value="1"/>
</dbReference>
<reference evidence="3" key="1">
    <citation type="submission" date="2016-06" db="EMBL/GenBank/DDBJ databases">
        <authorList>
            <person name="Varghese N."/>
        </authorList>
    </citation>
    <scope>NUCLEOTIDE SEQUENCE [LARGE SCALE GENOMIC DNA]</scope>
    <source>
        <strain evidence="3">DSM 46123</strain>
    </source>
</reference>
<dbReference type="SUPFAM" id="SSF89796">
    <property type="entry name" value="CoA-transferase family III (CaiB/BaiF)"/>
    <property type="match status" value="1"/>
</dbReference>
<keyword evidence="1 2" id="KW-0808">Transferase</keyword>
<dbReference type="InterPro" id="IPR023606">
    <property type="entry name" value="CoA-Trfase_III_dom_1_sf"/>
</dbReference>
<dbReference type="Gene3D" id="3.40.50.10540">
    <property type="entry name" value="Crotonobetainyl-coa:carnitine coa-transferase, domain 1"/>
    <property type="match status" value="1"/>
</dbReference>
<evidence type="ECO:0000313" key="3">
    <source>
        <dbReference type="Proteomes" id="UP000198906"/>
    </source>
</evidence>
<dbReference type="PANTHER" id="PTHR48207">
    <property type="entry name" value="SUCCINATE--HYDROXYMETHYLGLUTARATE COA-TRANSFERASE"/>
    <property type="match status" value="1"/>
</dbReference>
<dbReference type="Gene3D" id="3.30.1540.10">
    <property type="entry name" value="formyl-coa transferase, domain 3"/>
    <property type="match status" value="1"/>
</dbReference>
<keyword evidence="3" id="KW-1185">Reference proteome</keyword>
<accession>A0A1C6RZR6</accession>
<dbReference type="STRING" id="47866.GA0074694_3419"/>
<organism evidence="2 3">
    <name type="scientific">Micromonospora inyonensis</name>
    <dbReference type="NCBI Taxonomy" id="47866"/>
    <lineage>
        <taxon>Bacteria</taxon>
        <taxon>Bacillati</taxon>
        <taxon>Actinomycetota</taxon>
        <taxon>Actinomycetes</taxon>
        <taxon>Micromonosporales</taxon>
        <taxon>Micromonosporaceae</taxon>
        <taxon>Micromonospora</taxon>
    </lineage>
</organism>
<name>A0A1C6RZR6_9ACTN</name>
<dbReference type="GO" id="GO:0008410">
    <property type="term" value="F:CoA-transferase activity"/>
    <property type="evidence" value="ECO:0007669"/>
    <property type="project" value="TreeGrafter"/>
</dbReference>
<dbReference type="AlphaFoldDB" id="A0A1C6RZR6"/>
<dbReference type="PANTHER" id="PTHR48207:SF3">
    <property type="entry name" value="SUCCINATE--HYDROXYMETHYLGLUTARATE COA-TRANSFERASE"/>
    <property type="match status" value="1"/>
</dbReference>
<dbReference type="InterPro" id="IPR044855">
    <property type="entry name" value="CoA-Trfase_III_dom3_sf"/>
</dbReference>
<proteinExistence type="predicted"/>
<dbReference type="InterPro" id="IPR003673">
    <property type="entry name" value="CoA-Trfase_fam_III"/>
</dbReference>
<dbReference type="EMBL" id="FMHU01000002">
    <property type="protein sequence ID" value="SCL22644.1"/>
    <property type="molecule type" value="Genomic_DNA"/>
</dbReference>
<dbReference type="Proteomes" id="UP000198906">
    <property type="component" value="Unassembled WGS sequence"/>
</dbReference>
<dbReference type="RefSeq" id="WP_091459571.1">
    <property type="nucleotide sequence ID" value="NZ_FMHU01000002.1"/>
</dbReference>
<sequence>MTGLPLAGVTVVSCEQAVAAPFATRQLADLGARVIKVERPGSGDFARGYDETVLGMSSHFVWLNRSKESIALDLKQPPALEVMHRLIDRADVFVQNLAPGAAERLGLGADALRARDPRLITCSITGYGTSGPYRHAKAYDLLIQSETGLVSVTGSDDAPAKSGIPAADIGAGMYGFAGILSALYDRERTGEGTKLDISLFDSLIEWMGYPLYYTRYGGEAPNRTGTSHAAIAPYGTYACADGQQYVLSIQNEREWKAFCDVVLDMPELAEDSRFDTGSRRVSNRVELDTLINQQLSRITGATFAERLNSARIANARQREVADVIDHPQLTARDRWREIGTPAGPIQATLPAITVEGREPRMGPVPSLGQHTHDLLEELGYNAVGIRALERDGAF</sequence>
<dbReference type="InterPro" id="IPR050483">
    <property type="entry name" value="CoA-transferase_III_domain"/>
</dbReference>
<gene>
    <name evidence="2" type="ORF">GA0074694_3419</name>
</gene>
<protein>
    <submittedName>
        <fullName evidence="2">Crotonobetainyl-CoA:carnitine CoA-transferase CaiB</fullName>
    </submittedName>
</protein>
<evidence type="ECO:0000313" key="2">
    <source>
        <dbReference type="EMBL" id="SCL22644.1"/>
    </source>
</evidence>
<evidence type="ECO:0000256" key="1">
    <source>
        <dbReference type="ARBA" id="ARBA00022679"/>
    </source>
</evidence>